<evidence type="ECO:0000313" key="5">
    <source>
        <dbReference type="Proteomes" id="UP000318336"/>
    </source>
</evidence>
<proteinExistence type="predicted"/>
<reference evidence="4 5" key="1">
    <citation type="submission" date="2019-06" db="EMBL/GenBank/DDBJ databases">
        <title>Sequencing the genomes of 1000 actinobacteria strains.</title>
        <authorList>
            <person name="Klenk H.-P."/>
        </authorList>
    </citation>
    <scope>NUCLEOTIDE SEQUENCE [LARGE SCALE GENOMIC DNA]</scope>
    <source>
        <strain evidence="4 5">DSM 24617</strain>
    </source>
</reference>
<feature type="domain" description="HTH tetR-type" evidence="3">
    <location>
        <begin position="23"/>
        <end position="86"/>
    </location>
</feature>
<evidence type="ECO:0000259" key="3">
    <source>
        <dbReference type="PROSITE" id="PS50977"/>
    </source>
</evidence>
<keyword evidence="1 2" id="KW-0238">DNA-binding</keyword>
<name>A0A542XCW9_9MICO</name>
<dbReference type="InterPro" id="IPR009057">
    <property type="entry name" value="Homeodomain-like_sf"/>
</dbReference>
<evidence type="ECO:0000256" key="1">
    <source>
        <dbReference type="ARBA" id="ARBA00023125"/>
    </source>
</evidence>
<organism evidence="4 5">
    <name type="scientific">Barrientosiimonas humi</name>
    <dbReference type="NCBI Taxonomy" id="999931"/>
    <lineage>
        <taxon>Bacteria</taxon>
        <taxon>Bacillati</taxon>
        <taxon>Actinomycetota</taxon>
        <taxon>Actinomycetes</taxon>
        <taxon>Micrococcales</taxon>
        <taxon>Dermacoccaceae</taxon>
        <taxon>Barrientosiimonas</taxon>
    </lineage>
</organism>
<dbReference type="EMBL" id="VFOK01000001">
    <property type="protein sequence ID" value="TQL33644.1"/>
    <property type="molecule type" value="Genomic_DNA"/>
</dbReference>
<dbReference type="InterPro" id="IPR001647">
    <property type="entry name" value="HTH_TetR"/>
</dbReference>
<sequence>MSQEGLVSWHDALVPPKKRLSEAETTQRVLDAATRLVQRDGLVLDLRLRMEEVIEHAGVARAAVYRRWPSRDALAVDVLRHVATVVEPPTVGPEVLADVVTRAARRRSDRGDRVALAGSMLGEAAAVEVELLFSSPEWRTYLLLVAAVDALPDAGTREVIAEVLVDSEARRCERLIAAYRLLAEELALQVVGSAGLDTLVRTATSLIRGSVTQAWRVAPREGAARAAADVRAAMPALVSIHLAPDPDRDLPADWAASLRTKVRSLAQ</sequence>
<dbReference type="Pfam" id="PF00440">
    <property type="entry name" value="TetR_N"/>
    <property type="match status" value="1"/>
</dbReference>
<gene>
    <name evidence="4" type="ORF">FB554_1795</name>
</gene>
<dbReference type="PROSITE" id="PS50977">
    <property type="entry name" value="HTH_TETR_2"/>
    <property type="match status" value="1"/>
</dbReference>
<protein>
    <submittedName>
        <fullName evidence="4">TetR family transcriptional regulator</fullName>
    </submittedName>
</protein>
<comment type="caution">
    <text evidence="4">The sequence shown here is derived from an EMBL/GenBank/DDBJ whole genome shotgun (WGS) entry which is preliminary data.</text>
</comment>
<keyword evidence="5" id="KW-1185">Reference proteome</keyword>
<dbReference type="SUPFAM" id="SSF46689">
    <property type="entry name" value="Homeodomain-like"/>
    <property type="match status" value="1"/>
</dbReference>
<evidence type="ECO:0000313" key="4">
    <source>
        <dbReference type="EMBL" id="TQL33644.1"/>
    </source>
</evidence>
<evidence type="ECO:0000256" key="2">
    <source>
        <dbReference type="PROSITE-ProRule" id="PRU00335"/>
    </source>
</evidence>
<accession>A0A542XCW9</accession>
<dbReference type="Gene3D" id="1.10.357.10">
    <property type="entry name" value="Tetracycline Repressor, domain 2"/>
    <property type="match status" value="1"/>
</dbReference>
<feature type="DNA-binding region" description="H-T-H motif" evidence="2">
    <location>
        <begin position="49"/>
        <end position="68"/>
    </location>
</feature>
<dbReference type="AlphaFoldDB" id="A0A542XCW9"/>
<dbReference type="GO" id="GO:0003677">
    <property type="term" value="F:DNA binding"/>
    <property type="evidence" value="ECO:0007669"/>
    <property type="project" value="UniProtKB-UniRule"/>
</dbReference>
<dbReference type="Proteomes" id="UP000318336">
    <property type="component" value="Unassembled WGS sequence"/>
</dbReference>